<accession>A0A7S3QD20</accession>
<dbReference type="GO" id="GO:0005634">
    <property type="term" value="C:nucleus"/>
    <property type="evidence" value="ECO:0007669"/>
    <property type="project" value="TreeGrafter"/>
</dbReference>
<dbReference type="PANTHER" id="PTHR13393:SF0">
    <property type="entry name" value="RNA N6-ADENOSINE-METHYLTRANSFERASE METTL16"/>
    <property type="match status" value="1"/>
</dbReference>
<sequence length="551" mass="62578">METIESNSPSSGKNASAPRKSKKRKRSLANAAASFPPISQVKSSIHPDFTVLAKSYPDFKQQWDKLKKRQKSERKGSGDSEKISSTSKSKKMSFSSHVNFKFNCALTRAILDQYFHLSLPSMPEGHLCPPVPNRFNYVLWVKQLIEESSNKSGDYFAEQEPEQDQSRKLSHRGLVLGTGSSCIYPLLLSRYQFTSKNSSWHFIGTEIDPDSVQRAQENINANELQNKINVLMVVPTIRGAARTVDFTLEKLRSSINSEILEEEMADMGRTTPLYTAAKAANTYYSEELCKFDFCMANPPFYSSEEEATHSRKGDDRHRTDMSPNESVYPGGEVGFALDMLYDSVTLRNQVTWYSLMLSRKASLVKVVQELKRIGFDQSSIRTVEFHQGNATRWGIAWTFLFPSIHSPAARLQGGLEGFDVILNGFEETPLQEVSNRIESFCVGLKFAKVKYNTIENVHYCIYGEDSKDTTSEKFAIQAQRKLFSIEIKLHCDAPCDKSSIVRVSMKNYSAFNDGMEIIRRIHRLLPGEICRTNRRWRRLKKTTDSSRIADS</sequence>
<evidence type="ECO:0000313" key="4">
    <source>
        <dbReference type="EMBL" id="CAE0473564.1"/>
    </source>
</evidence>
<reference evidence="4" key="1">
    <citation type="submission" date="2021-01" db="EMBL/GenBank/DDBJ databases">
        <authorList>
            <person name="Corre E."/>
            <person name="Pelletier E."/>
            <person name="Niang G."/>
            <person name="Scheremetjew M."/>
            <person name="Finn R."/>
            <person name="Kale V."/>
            <person name="Holt S."/>
            <person name="Cochrane G."/>
            <person name="Meng A."/>
            <person name="Brown T."/>
            <person name="Cohen L."/>
        </authorList>
    </citation>
    <scope>NUCLEOTIDE SEQUENCE</scope>
    <source>
        <strain evidence="4">MM31A-1</strain>
    </source>
</reference>
<dbReference type="PANTHER" id="PTHR13393">
    <property type="entry name" value="SAM-DEPENDENT METHYLTRANSFERASE"/>
    <property type="match status" value="1"/>
</dbReference>
<dbReference type="InterPro" id="IPR029063">
    <property type="entry name" value="SAM-dependent_MTases_sf"/>
</dbReference>
<feature type="region of interest" description="Disordered" evidence="3">
    <location>
        <begin position="1"/>
        <end position="33"/>
    </location>
</feature>
<dbReference type="EMBL" id="HBIO01023953">
    <property type="protein sequence ID" value="CAE0473564.1"/>
    <property type="molecule type" value="Transcribed_RNA"/>
</dbReference>
<dbReference type="Gene3D" id="3.40.50.150">
    <property type="entry name" value="Vaccinia Virus protein VP39"/>
    <property type="match status" value="1"/>
</dbReference>
<keyword evidence="2" id="KW-0808">Transferase</keyword>
<dbReference type="GO" id="GO:0008168">
    <property type="term" value="F:methyltransferase activity"/>
    <property type="evidence" value="ECO:0007669"/>
    <property type="project" value="UniProtKB-KW"/>
</dbReference>
<dbReference type="GO" id="GO:0070475">
    <property type="term" value="P:rRNA base methylation"/>
    <property type="evidence" value="ECO:0007669"/>
    <property type="project" value="TreeGrafter"/>
</dbReference>
<feature type="compositionally biased region" description="Basic and acidic residues" evidence="3">
    <location>
        <begin position="73"/>
        <end position="82"/>
    </location>
</feature>
<evidence type="ECO:0008006" key="5">
    <source>
        <dbReference type="Google" id="ProtNLM"/>
    </source>
</evidence>
<keyword evidence="1" id="KW-0489">Methyltransferase</keyword>
<dbReference type="InterPro" id="IPR010286">
    <property type="entry name" value="METTL16/RlmF"/>
</dbReference>
<feature type="region of interest" description="Disordered" evidence="3">
    <location>
        <begin position="63"/>
        <end position="88"/>
    </location>
</feature>
<feature type="compositionally biased region" description="Polar residues" evidence="3">
    <location>
        <begin position="1"/>
        <end position="12"/>
    </location>
</feature>
<dbReference type="AlphaFoldDB" id="A0A7S3QD20"/>
<evidence type="ECO:0000256" key="3">
    <source>
        <dbReference type="SAM" id="MobiDB-lite"/>
    </source>
</evidence>
<dbReference type="SUPFAM" id="SSF53335">
    <property type="entry name" value="S-adenosyl-L-methionine-dependent methyltransferases"/>
    <property type="match status" value="2"/>
</dbReference>
<evidence type="ECO:0000256" key="2">
    <source>
        <dbReference type="ARBA" id="ARBA00022679"/>
    </source>
</evidence>
<evidence type="ECO:0000256" key="1">
    <source>
        <dbReference type="ARBA" id="ARBA00022603"/>
    </source>
</evidence>
<feature type="compositionally biased region" description="Basic and acidic residues" evidence="3">
    <location>
        <begin position="306"/>
        <end position="320"/>
    </location>
</feature>
<feature type="region of interest" description="Disordered" evidence="3">
    <location>
        <begin position="305"/>
        <end position="325"/>
    </location>
</feature>
<protein>
    <recommendedName>
        <fullName evidence="5">U6 small nuclear RNA (adenine-(43)-N(6))-methyltransferase</fullName>
    </recommendedName>
</protein>
<organism evidence="4">
    <name type="scientific">Chaetoceros debilis</name>
    <dbReference type="NCBI Taxonomy" id="122233"/>
    <lineage>
        <taxon>Eukaryota</taxon>
        <taxon>Sar</taxon>
        <taxon>Stramenopiles</taxon>
        <taxon>Ochrophyta</taxon>
        <taxon>Bacillariophyta</taxon>
        <taxon>Coscinodiscophyceae</taxon>
        <taxon>Chaetocerotophycidae</taxon>
        <taxon>Chaetocerotales</taxon>
        <taxon>Chaetocerotaceae</taxon>
        <taxon>Chaetoceros</taxon>
    </lineage>
</organism>
<dbReference type="Pfam" id="PF05971">
    <property type="entry name" value="Methyltransf_10"/>
    <property type="match status" value="2"/>
</dbReference>
<proteinExistence type="predicted"/>
<gene>
    <name evidence="4" type="ORF">CDEB00056_LOCUS18417</name>
</gene>
<name>A0A7S3QD20_9STRA</name>